<keyword evidence="2" id="KW-0812">Transmembrane</keyword>
<sequence precursor="true">MILILKKEKIIIATVILIAIVLTAYIFKVIDFPAIKATNNEVKNKIVVLDAGHGGEDPGAVSDFSGIREKEINLYIAQKVKELLKAENFTVIMTREDDTLKYTEGTKKVTEKRRQDLINRKKIMDESGAELVVSIHLNKFPQEQYYGAQVFYPPNSPESKTAAELIQKSLKEIVDPENKRVAMLKKAEIIILKNLKTPTVIVECGFLSNPQEEKKLATVEYQDKLALAIKEGIMKYYEN</sequence>
<evidence type="ECO:0000259" key="3">
    <source>
        <dbReference type="SMART" id="SM00646"/>
    </source>
</evidence>
<dbReference type="RefSeq" id="WP_014253876.1">
    <property type="nucleotide sequence ID" value="NC_016627.1"/>
</dbReference>
<accession>G8LT40</accession>
<evidence type="ECO:0000256" key="1">
    <source>
        <dbReference type="ARBA" id="ARBA00022801"/>
    </source>
</evidence>
<reference evidence="5" key="1">
    <citation type="submission" date="2011-12" db="EMBL/GenBank/DDBJ databases">
        <title>Complete sequence of Clostridium clariflavum DSM 19732.</title>
        <authorList>
            <consortium name="US DOE Joint Genome Institute"/>
            <person name="Lucas S."/>
            <person name="Han J."/>
            <person name="Lapidus A."/>
            <person name="Cheng J.-F."/>
            <person name="Goodwin L."/>
            <person name="Pitluck S."/>
            <person name="Peters L."/>
            <person name="Teshima H."/>
            <person name="Detter J.C."/>
            <person name="Han C."/>
            <person name="Tapia R."/>
            <person name="Land M."/>
            <person name="Hauser L."/>
            <person name="Kyrpides N."/>
            <person name="Ivanova N."/>
            <person name="Pagani I."/>
            <person name="Kitzmiller T."/>
            <person name="Lynd L."/>
            <person name="Izquierdo J."/>
            <person name="Woyke T."/>
        </authorList>
    </citation>
    <scope>NUCLEOTIDE SEQUENCE [LARGE SCALE GENOMIC DNA]</scope>
    <source>
        <strain evidence="5">DSM 19732 / NBRC 101661 / EBR45</strain>
    </source>
</reference>
<organism evidence="4 5">
    <name type="scientific">Acetivibrio clariflavus (strain DSM 19732 / NBRC 101661 / EBR45)</name>
    <name type="common">Clostridium clariflavum</name>
    <dbReference type="NCBI Taxonomy" id="720554"/>
    <lineage>
        <taxon>Bacteria</taxon>
        <taxon>Bacillati</taxon>
        <taxon>Bacillota</taxon>
        <taxon>Clostridia</taxon>
        <taxon>Eubacteriales</taxon>
        <taxon>Oscillospiraceae</taxon>
        <taxon>Acetivibrio</taxon>
    </lineage>
</organism>
<gene>
    <name evidence="4" type="ordered locus">Clocl_0527</name>
</gene>
<dbReference type="GO" id="GO:0008745">
    <property type="term" value="F:N-acetylmuramoyl-L-alanine amidase activity"/>
    <property type="evidence" value="ECO:0007669"/>
    <property type="project" value="InterPro"/>
</dbReference>
<dbReference type="Gene3D" id="3.40.630.40">
    <property type="entry name" value="Zn-dependent exopeptidases"/>
    <property type="match status" value="1"/>
</dbReference>
<keyword evidence="2" id="KW-1133">Transmembrane helix</keyword>
<evidence type="ECO:0000313" key="4">
    <source>
        <dbReference type="EMBL" id="AEV67244.1"/>
    </source>
</evidence>
<dbReference type="HOGENOM" id="CLU_014322_7_0_9"/>
<keyword evidence="1" id="KW-0378">Hydrolase</keyword>
<proteinExistence type="predicted"/>
<dbReference type="SMART" id="SM00646">
    <property type="entry name" value="Ami_3"/>
    <property type="match status" value="1"/>
</dbReference>
<dbReference type="GO" id="GO:0009253">
    <property type="term" value="P:peptidoglycan catabolic process"/>
    <property type="evidence" value="ECO:0007669"/>
    <property type="project" value="InterPro"/>
</dbReference>
<dbReference type="STRING" id="720554.Clocl_0527"/>
<evidence type="ECO:0000256" key="2">
    <source>
        <dbReference type="SAM" id="Phobius"/>
    </source>
</evidence>
<dbReference type="EMBL" id="CP003065">
    <property type="protein sequence ID" value="AEV67244.1"/>
    <property type="molecule type" value="Genomic_DNA"/>
</dbReference>
<feature type="domain" description="MurNAc-LAA" evidence="3">
    <location>
        <begin position="121"/>
        <end position="234"/>
    </location>
</feature>
<feature type="transmembrane region" description="Helical" evidence="2">
    <location>
        <begin position="12"/>
        <end position="30"/>
    </location>
</feature>
<dbReference type="InterPro" id="IPR014234">
    <property type="entry name" value="Spore_CwlD"/>
</dbReference>
<evidence type="ECO:0000313" key="5">
    <source>
        <dbReference type="Proteomes" id="UP000005435"/>
    </source>
</evidence>
<dbReference type="GO" id="GO:0030288">
    <property type="term" value="C:outer membrane-bounded periplasmic space"/>
    <property type="evidence" value="ECO:0007669"/>
    <property type="project" value="TreeGrafter"/>
</dbReference>
<dbReference type="eggNOG" id="COG0860">
    <property type="taxonomic scope" value="Bacteria"/>
</dbReference>
<dbReference type="Pfam" id="PF01520">
    <property type="entry name" value="Amidase_3"/>
    <property type="match status" value="1"/>
</dbReference>
<dbReference type="SUPFAM" id="SSF53187">
    <property type="entry name" value="Zn-dependent exopeptidases"/>
    <property type="match status" value="1"/>
</dbReference>
<dbReference type="Proteomes" id="UP000005435">
    <property type="component" value="Chromosome"/>
</dbReference>
<dbReference type="PANTHER" id="PTHR30404:SF0">
    <property type="entry name" value="N-ACETYLMURAMOYL-L-ALANINE AMIDASE AMIC"/>
    <property type="match status" value="1"/>
</dbReference>
<dbReference type="PANTHER" id="PTHR30404">
    <property type="entry name" value="N-ACETYLMURAMOYL-L-ALANINE AMIDASE"/>
    <property type="match status" value="1"/>
</dbReference>
<dbReference type="InterPro" id="IPR050695">
    <property type="entry name" value="N-acetylmuramoyl_amidase_3"/>
</dbReference>
<name>G8LT40_ACECE</name>
<keyword evidence="2" id="KW-0472">Membrane</keyword>
<dbReference type="KEGG" id="ccl:Clocl_0527"/>
<reference evidence="4 5" key="2">
    <citation type="journal article" date="2012" name="Stand. Genomic Sci.">
        <title>Complete Genome Sequence of Clostridium clariflavum DSM 19732.</title>
        <authorList>
            <person name="Izquierdo J.A."/>
            <person name="Goodwin L."/>
            <person name="Davenport K.W."/>
            <person name="Teshima H."/>
            <person name="Bruce D."/>
            <person name="Detter C."/>
            <person name="Tapia R."/>
            <person name="Han S."/>
            <person name="Land M."/>
            <person name="Hauser L."/>
            <person name="Jeffries C.D."/>
            <person name="Han J."/>
            <person name="Pitluck S."/>
            <person name="Nolan M."/>
            <person name="Chen A."/>
            <person name="Huntemann M."/>
            <person name="Mavromatis K."/>
            <person name="Mikhailova N."/>
            <person name="Liolios K."/>
            <person name="Woyke T."/>
            <person name="Lynd L.R."/>
        </authorList>
    </citation>
    <scope>NUCLEOTIDE SEQUENCE [LARGE SCALE GENOMIC DNA]</scope>
    <source>
        <strain evidence="5">DSM 19732 / NBRC 101661 / EBR45</strain>
    </source>
</reference>
<protein>
    <submittedName>
        <fullName evidence="4">N-acetylmuramoyl-L-alanine amidase CwlD</fullName>
    </submittedName>
</protein>
<dbReference type="NCBIfam" id="TIGR02883">
    <property type="entry name" value="spore_cwlD"/>
    <property type="match status" value="1"/>
</dbReference>
<dbReference type="OrthoDB" id="9806267at2"/>
<keyword evidence="5" id="KW-1185">Reference proteome</keyword>
<dbReference type="AlphaFoldDB" id="G8LT40"/>
<dbReference type="CDD" id="cd02696">
    <property type="entry name" value="MurNAc-LAA"/>
    <property type="match status" value="1"/>
</dbReference>
<dbReference type="InterPro" id="IPR002508">
    <property type="entry name" value="MurNAc-LAA_cat"/>
</dbReference>